<evidence type="ECO:0000256" key="1">
    <source>
        <dbReference type="SAM" id="SignalP"/>
    </source>
</evidence>
<proteinExistence type="predicted"/>
<dbReference type="InterPro" id="IPR021370">
    <property type="entry name" value="DUF2987"/>
</dbReference>
<gene>
    <name evidence="2" type="ORF">WAE96_07695</name>
</gene>
<keyword evidence="3" id="KW-1185">Reference proteome</keyword>
<sequence length="217" mass="24010">MNKILVAAGIFASTLSLTANASEFVVSYDGFYDRLKVMSKGDYASADVGFYLINQNANPCTIKSGSIITKTNEYPLNYTKTSKLLLPFDETLDKDKALIVVQPKAGEQCQLKLQMESSQDYGDSVSLKQMAKLQAEFDDLIGRLSGFFMRTLFSFMMPEVKGVTLVFDNTVAAPMGAGDEIKCKDNRCTIESLDVDGEDKRLTFSQPIKQVIPYIAK</sequence>
<name>A0ABU8ERI4_9GAMM</name>
<dbReference type="RefSeq" id="WP_336435079.1">
    <property type="nucleotide sequence ID" value="NZ_JBAWKS010000001.1"/>
</dbReference>
<dbReference type="EMBL" id="JBAWKS010000001">
    <property type="protein sequence ID" value="MEI4549585.1"/>
    <property type="molecule type" value="Genomic_DNA"/>
</dbReference>
<protein>
    <submittedName>
        <fullName evidence="2">DUF2987 domain-containing protein</fullName>
    </submittedName>
</protein>
<accession>A0ABU8ERI4</accession>
<dbReference type="Proteomes" id="UP001382455">
    <property type="component" value="Unassembled WGS sequence"/>
</dbReference>
<keyword evidence="1" id="KW-0732">Signal</keyword>
<organism evidence="2 3">
    <name type="scientific">Pseudoalteromonas spongiae</name>
    <dbReference type="NCBI Taxonomy" id="298657"/>
    <lineage>
        <taxon>Bacteria</taxon>
        <taxon>Pseudomonadati</taxon>
        <taxon>Pseudomonadota</taxon>
        <taxon>Gammaproteobacteria</taxon>
        <taxon>Alteromonadales</taxon>
        <taxon>Pseudoalteromonadaceae</taxon>
        <taxon>Pseudoalteromonas</taxon>
    </lineage>
</organism>
<comment type="caution">
    <text evidence="2">The sequence shown here is derived from an EMBL/GenBank/DDBJ whole genome shotgun (WGS) entry which is preliminary data.</text>
</comment>
<dbReference type="Pfam" id="PF11205">
    <property type="entry name" value="DUF2987"/>
    <property type="match status" value="1"/>
</dbReference>
<evidence type="ECO:0000313" key="2">
    <source>
        <dbReference type="EMBL" id="MEI4549585.1"/>
    </source>
</evidence>
<reference evidence="2 3" key="1">
    <citation type="submission" date="2023-12" db="EMBL/GenBank/DDBJ databases">
        <title>Friends and Foes: Symbiotic and Algicidal bacterial influence on Karenia brevis blooms.</title>
        <authorList>
            <person name="Fei C."/>
            <person name="Mohamed A.R."/>
            <person name="Booker A."/>
            <person name="Arshad M."/>
            <person name="Klass S."/>
            <person name="Ahn S."/>
            <person name="Gilbert P.M."/>
            <person name="Heil C.A."/>
            <person name="Martinez J.M."/>
            <person name="Amin S.A."/>
        </authorList>
    </citation>
    <scope>NUCLEOTIDE SEQUENCE [LARGE SCALE GENOMIC DNA]</scope>
    <source>
        <strain evidence="2 3">CE15</strain>
    </source>
</reference>
<feature type="chain" id="PRO_5046788870" evidence="1">
    <location>
        <begin position="22"/>
        <end position="217"/>
    </location>
</feature>
<feature type="signal peptide" evidence="1">
    <location>
        <begin position="1"/>
        <end position="21"/>
    </location>
</feature>
<evidence type="ECO:0000313" key="3">
    <source>
        <dbReference type="Proteomes" id="UP001382455"/>
    </source>
</evidence>